<feature type="non-terminal residue" evidence="1">
    <location>
        <position position="66"/>
    </location>
</feature>
<organism evidence="1 2">
    <name type="scientific">Desulfobotulus alkaliphilus</name>
    <dbReference type="NCBI Taxonomy" id="622671"/>
    <lineage>
        <taxon>Bacteria</taxon>
        <taxon>Pseudomonadati</taxon>
        <taxon>Thermodesulfobacteriota</taxon>
        <taxon>Desulfobacteria</taxon>
        <taxon>Desulfobacterales</taxon>
        <taxon>Desulfobacteraceae</taxon>
        <taxon>Desulfobotulus</taxon>
    </lineage>
</organism>
<proteinExistence type="predicted"/>
<comment type="caution">
    <text evidence="1">The sequence shown here is derived from an EMBL/GenBank/DDBJ whole genome shotgun (WGS) entry which is preliminary data.</text>
</comment>
<keyword evidence="2" id="KW-1185">Reference proteome</keyword>
<name>A0A562R724_9BACT</name>
<dbReference type="AlphaFoldDB" id="A0A562R724"/>
<gene>
    <name evidence="1" type="ORF">LZ24_03152</name>
</gene>
<protein>
    <submittedName>
        <fullName evidence="1">Uncharacterized protein</fullName>
    </submittedName>
</protein>
<dbReference type="Proteomes" id="UP000318307">
    <property type="component" value="Unassembled WGS sequence"/>
</dbReference>
<evidence type="ECO:0000313" key="1">
    <source>
        <dbReference type="EMBL" id="TWI64166.1"/>
    </source>
</evidence>
<sequence>MASITHHHNKKTGAIYVYSVESYWDKEKKAPRNKQVCLGRLDLETGEVIPSKRRKNRIEGGETDPG</sequence>
<accession>A0A562R724</accession>
<evidence type="ECO:0000313" key="2">
    <source>
        <dbReference type="Proteomes" id="UP000318307"/>
    </source>
</evidence>
<dbReference type="EMBL" id="VLLC01000043">
    <property type="protein sequence ID" value="TWI64166.1"/>
    <property type="molecule type" value="Genomic_DNA"/>
</dbReference>
<reference evidence="1 2" key="1">
    <citation type="submission" date="2019-07" db="EMBL/GenBank/DDBJ databases">
        <title>Genome sequencing of 100 strains of the haloalkaliphilic chemolithoautotrophic sulfur-oxidizing bacterium Thioalkalivibrio.</title>
        <authorList>
            <person name="Muyzer G."/>
        </authorList>
    </citation>
    <scope>NUCLEOTIDE SEQUENCE [LARGE SCALE GENOMIC DNA]</scope>
    <source>
        <strain evidence="1 2">ASO4-4</strain>
    </source>
</reference>